<feature type="transmembrane region" description="Helical" evidence="1">
    <location>
        <begin position="12"/>
        <end position="33"/>
    </location>
</feature>
<keyword evidence="1" id="KW-1133">Transmembrane helix</keyword>
<reference evidence="3" key="1">
    <citation type="journal article" date="2019" name="Int. J. Syst. Evol. Microbiol.">
        <title>The Global Catalogue of Microorganisms (GCM) 10K type strain sequencing project: providing services to taxonomists for standard genome sequencing and annotation.</title>
        <authorList>
            <consortium name="The Broad Institute Genomics Platform"/>
            <consortium name="The Broad Institute Genome Sequencing Center for Infectious Disease"/>
            <person name="Wu L."/>
            <person name="Ma J."/>
        </authorList>
    </citation>
    <scope>NUCLEOTIDE SEQUENCE [LARGE SCALE GENOMIC DNA]</scope>
    <source>
        <strain evidence="3">TISTR 1858</strain>
    </source>
</reference>
<dbReference type="EMBL" id="JBHUMX010000003">
    <property type="protein sequence ID" value="MFD2627526.1"/>
    <property type="molecule type" value="Genomic_DNA"/>
</dbReference>
<organism evidence="2 3">
    <name type="scientific">Oceanobacillus kapialis</name>
    <dbReference type="NCBI Taxonomy" id="481353"/>
    <lineage>
        <taxon>Bacteria</taxon>
        <taxon>Bacillati</taxon>
        <taxon>Bacillota</taxon>
        <taxon>Bacilli</taxon>
        <taxon>Bacillales</taxon>
        <taxon>Bacillaceae</taxon>
        <taxon>Oceanobacillus</taxon>
    </lineage>
</organism>
<dbReference type="Pfam" id="PF14118">
    <property type="entry name" value="YfzA"/>
    <property type="match status" value="1"/>
</dbReference>
<dbReference type="Proteomes" id="UP001597451">
    <property type="component" value="Unassembled WGS sequence"/>
</dbReference>
<name>A0ABW5PWC3_9BACI</name>
<keyword evidence="1" id="KW-0472">Membrane</keyword>
<sequence length="100" mass="11869">MNKEQEIRQRKLLRNWVITIGGFVVMQFIFVLIDGTFLEPNDGMLGNFANRIVEADWFVEWLIFYENPFFNIITVLAVLHIVFHGIKDLIRIRIWKKTAS</sequence>
<evidence type="ECO:0000313" key="3">
    <source>
        <dbReference type="Proteomes" id="UP001597451"/>
    </source>
</evidence>
<proteinExistence type="predicted"/>
<protein>
    <submittedName>
        <fullName evidence="2">YfzA family protein</fullName>
    </submittedName>
</protein>
<dbReference type="InterPro" id="IPR025627">
    <property type="entry name" value="YfzA"/>
</dbReference>
<keyword evidence="1" id="KW-0812">Transmembrane</keyword>
<feature type="transmembrane region" description="Helical" evidence="1">
    <location>
        <begin position="68"/>
        <end position="86"/>
    </location>
</feature>
<evidence type="ECO:0000256" key="1">
    <source>
        <dbReference type="SAM" id="Phobius"/>
    </source>
</evidence>
<comment type="caution">
    <text evidence="2">The sequence shown here is derived from an EMBL/GenBank/DDBJ whole genome shotgun (WGS) entry which is preliminary data.</text>
</comment>
<gene>
    <name evidence="2" type="ORF">ACFSUN_01820</name>
</gene>
<accession>A0ABW5PWC3</accession>
<keyword evidence="3" id="KW-1185">Reference proteome</keyword>
<dbReference type="RefSeq" id="WP_379560170.1">
    <property type="nucleotide sequence ID" value="NZ_JBHUMX010000003.1"/>
</dbReference>
<evidence type="ECO:0000313" key="2">
    <source>
        <dbReference type="EMBL" id="MFD2627526.1"/>
    </source>
</evidence>